<feature type="domain" description="Solute carrier family 3 member 2 N-terminal" evidence="6">
    <location>
        <begin position="80"/>
        <end position="153"/>
    </location>
</feature>
<dbReference type="GO" id="GO:0015190">
    <property type="term" value="F:L-leucine transmembrane transporter activity"/>
    <property type="evidence" value="ECO:0007669"/>
    <property type="project" value="TreeGrafter"/>
</dbReference>
<dbReference type="AlphaFoldDB" id="A0AAV8XUD2"/>
<dbReference type="EMBL" id="JAPWTK010000347">
    <property type="protein sequence ID" value="KAJ8941939.1"/>
    <property type="molecule type" value="Genomic_DNA"/>
</dbReference>
<comment type="caution">
    <text evidence="7">The sequence shown here is derived from an EMBL/GenBank/DDBJ whole genome shotgun (WGS) entry which is preliminary data.</text>
</comment>
<keyword evidence="8" id="KW-1185">Reference proteome</keyword>
<comment type="catalytic activity">
    <reaction evidence="1">
        <text>Hydrolysis of terminal, non-reducing (1-&gt;4)-linked alpha-D-glucose residues with release of alpha-D-glucose.</text>
        <dbReference type="EC" id="3.2.1.20"/>
    </reaction>
</comment>
<dbReference type="InterPro" id="IPR017853">
    <property type="entry name" value="GH"/>
</dbReference>
<protein>
    <recommendedName>
        <fullName evidence="2">alpha-glucosidase</fullName>
        <ecNumber evidence="2">3.2.1.20</ecNumber>
    </recommendedName>
</protein>
<dbReference type="InterPro" id="IPR031984">
    <property type="entry name" value="SLC3A2_N"/>
</dbReference>
<gene>
    <name evidence="7" type="ORF">NQ318_013272</name>
</gene>
<reference evidence="7" key="1">
    <citation type="journal article" date="2023" name="Insect Mol. Biol.">
        <title>Genome sequencing provides insights into the evolution of gene families encoding plant cell wall-degrading enzymes in longhorned beetles.</title>
        <authorList>
            <person name="Shin N.R."/>
            <person name="Okamura Y."/>
            <person name="Kirsch R."/>
            <person name="Pauchet Y."/>
        </authorList>
    </citation>
    <scope>NUCLEOTIDE SEQUENCE</scope>
    <source>
        <strain evidence="7">AMC_N1</strain>
    </source>
</reference>
<evidence type="ECO:0000256" key="1">
    <source>
        <dbReference type="ARBA" id="ARBA00001657"/>
    </source>
</evidence>
<evidence type="ECO:0000256" key="2">
    <source>
        <dbReference type="ARBA" id="ARBA00012741"/>
    </source>
</evidence>
<keyword evidence="4" id="KW-1133">Transmembrane helix</keyword>
<evidence type="ECO:0000259" key="6">
    <source>
        <dbReference type="Pfam" id="PF16028"/>
    </source>
</evidence>
<dbReference type="GO" id="GO:0005975">
    <property type="term" value="P:carbohydrate metabolic process"/>
    <property type="evidence" value="ECO:0007669"/>
    <property type="project" value="InterPro"/>
</dbReference>
<organism evidence="7 8">
    <name type="scientific">Aromia moschata</name>
    <dbReference type="NCBI Taxonomy" id="1265417"/>
    <lineage>
        <taxon>Eukaryota</taxon>
        <taxon>Metazoa</taxon>
        <taxon>Ecdysozoa</taxon>
        <taxon>Arthropoda</taxon>
        <taxon>Hexapoda</taxon>
        <taxon>Insecta</taxon>
        <taxon>Pterygota</taxon>
        <taxon>Neoptera</taxon>
        <taxon>Endopterygota</taxon>
        <taxon>Coleoptera</taxon>
        <taxon>Polyphaga</taxon>
        <taxon>Cucujiformia</taxon>
        <taxon>Chrysomeloidea</taxon>
        <taxon>Cerambycidae</taxon>
        <taxon>Cerambycinae</taxon>
        <taxon>Callichromatini</taxon>
        <taxon>Aromia</taxon>
    </lineage>
</organism>
<dbReference type="GO" id="GO:0015823">
    <property type="term" value="P:phenylalanine transport"/>
    <property type="evidence" value="ECO:0007669"/>
    <property type="project" value="TreeGrafter"/>
</dbReference>
<evidence type="ECO:0000256" key="3">
    <source>
        <dbReference type="SAM" id="MobiDB-lite"/>
    </source>
</evidence>
<dbReference type="SUPFAM" id="SSF51445">
    <property type="entry name" value="(Trans)glycosidases"/>
    <property type="match status" value="1"/>
</dbReference>
<evidence type="ECO:0000313" key="7">
    <source>
        <dbReference type="EMBL" id="KAJ8941939.1"/>
    </source>
</evidence>
<evidence type="ECO:0000256" key="4">
    <source>
        <dbReference type="SAM" id="Phobius"/>
    </source>
</evidence>
<dbReference type="Gene3D" id="3.90.400.10">
    <property type="entry name" value="Oligo-1,6-glucosidase, Domain 2"/>
    <property type="match status" value="1"/>
</dbReference>
<dbReference type="GO" id="GO:0004558">
    <property type="term" value="F:alpha-1,4-glucosidase activity"/>
    <property type="evidence" value="ECO:0007669"/>
    <property type="project" value="UniProtKB-EC"/>
</dbReference>
<dbReference type="GO" id="GO:0015173">
    <property type="term" value="F:aromatic amino acid transmembrane transporter activity"/>
    <property type="evidence" value="ECO:0007669"/>
    <property type="project" value="TreeGrafter"/>
</dbReference>
<dbReference type="InterPro" id="IPR013780">
    <property type="entry name" value="Glyco_hydro_b"/>
</dbReference>
<dbReference type="GO" id="GO:0016324">
    <property type="term" value="C:apical plasma membrane"/>
    <property type="evidence" value="ECO:0007669"/>
    <property type="project" value="TreeGrafter"/>
</dbReference>
<name>A0AAV8XUD2_9CUCU</name>
<feature type="domain" description="Glycosyl hydrolase family 13 catalytic" evidence="5">
    <location>
        <begin position="192"/>
        <end position="377"/>
    </location>
</feature>
<dbReference type="GO" id="GO:1903801">
    <property type="term" value="P:L-leucine import across plasma membrane"/>
    <property type="evidence" value="ECO:0007669"/>
    <property type="project" value="TreeGrafter"/>
</dbReference>
<dbReference type="Gene3D" id="2.60.40.1180">
    <property type="entry name" value="Golgi alpha-mannosidase II"/>
    <property type="match status" value="1"/>
</dbReference>
<dbReference type="Proteomes" id="UP001162162">
    <property type="component" value="Unassembled WGS sequence"/>
</dbReference>
<dbReference type="EC" id="3.2.1.20" evidence="2"/>
<dbReference type="GO" id="GO:0015180">
    <property type="term" value="F:L-alanine transmembrane transporter activity"/>
    <property type="evidence" value="ECO:0007669"/>
    <property type="project" value="TreeGrafter"/>
</dbReference>
<dbReference type="GO" id="GO:1904273">
    <property type="term" value="P:L-alanine import across plasma membrane"/>
    <property type="evidence" value="ECO:0007669"/>
    <property type="project" value="TreeGrafter"/>
</dbReference>
<dbReference type="PANTHER" id="PTHR46673:SF1">
    <property type="entry name" value="4F2 CELL-SURFACE ANTIGEN HEAVY CHAIN"/>
    <property type="match status" value="1"/>
</dbReference>
<evidence type="ECO:0000313" key="8">
    <source>
        <dbReference type="Proteomes" id="UP001162162"/>
    </source>
</evidence>
<dbReference type="Pfam" id="PF00128">
    <property type="entry name" value="Alpha-amylase"/>
    <property type="match status" value="1"/>
</dbReference>
<dbReference type="Gene3D" id="3.20.20.80">
    <property type="entry name" value="Glycosidases"/>
    <property type="match status" value="1"/>
</dbReference>
<keyword evidence="4" id="KW-0812">Transmembrane</keyword>
<dbReference type="GO" id="GO:0016323">
    <property type="term" value="C:basolateral plasma membrane"/>
    <property type="evidence" value="ECO:0007669"/>
    <property type="project" value="TreeGrafter"/>
</dbReference>
<feature type="region of interest" description="Disordered" evidence="3">
    <location>
        <begin position="1"/>
        <end position="28"/>
    </location>
</feature>
<sequence length="569" mass="63733">MDGTKKLDVTGNVNNDASDTPKATYKPLSEADIEGQAVSKNKEADGADEKMLPRDTEVLNSNVDHSEVKVALNEKQNGDAKLNIDVKNIFGGMDKEELMKYANDPFWVRLRWFLFILFWLLWAAMLVGAILIIYAAPKCNPPPPRTWWQEGPLTEIEPNTSPDEIILLDKNIKAFIVSWLDDDAYADLNESHDVIKLIERAKGSDVRAIVELDPATSNVWFEKSKDKNDTLNDYYIWRPPKMTTNGDLLAPNNWQPVILDVLGNKKRILLLPLGRPHLNFRNENVTNAFSDVIAKFLDQGAAGISIKNAPLLLVDTKFEDETIGSNPGFNHQQYGFYTHTKTENLPELGTLLKQWRRVVKNKTTDGLFMISDEMQNADVFKVNNTFVVDLPVKAQVFSRANASVSELVNTLNHTFNIDHIEWPLWKAKSTAYPKDVLDIVTYLLPGVPLVNSSDVVNTQLLKMRQSPSVMRGICSIHGIHNNTVLSFIRVTSGNPGVLVALNGQNETVTVDFPKEIPALDSLTEVTVQLYSTNFVEADFMSINAKKDATAVRISPKSAIVLSYVPKKKE</sequence>
<dbReference type="InterPro" id="IPR006047">
    <property type="entry name" value="GH13_cat_dom"/>
</dbReference>
<dbReference type="InterPro" id="IPR042280">
    <property type="entry name" value="SLC3A2"/>
</dbReference>
<keyword evidence="4" id="KW-0472">Membrane</keyword>
<dbReference type="Pfam" id="PF16028">
    <property type="entry name" value="SLC3A2_N"/>
    <property type="match status" value="1"/>
</dbReference>
<proteinExistence type="predicted"/>
<dbReference type="PANTHER" id="PTHR46673">
    <property type="entry name" value="4F2 CELL-SURFACE ANTIGEN HEAVY CHAIN"/>
    <property type="match status" value="1"/>
</dbReference>
<feature type="transmembrane region" description="Helical" evidence="4">
    <location>
        <begin position="112"/>
        <end position="136"/>
    </location>
</feature>
<accession>A0AAV8XUD2</accession>
<dbReference type="InterPro" id="IPR045857">
    <property type="entry name" value="O16G_dom_2"/>
</dbReference>
<evidence type="ECO:0000259" key="5">
    <source>
        <dbReference type="Pfam" id="PF00128"/>
    </source>
</evidence>